<name>A0A1I5VVI0_9FIRM</name>
<dbReference type="EMBL" id="FOXO01000019">
    <property type="protein sequence ID" value="SFQ11413.1"/>
    <property type="molecule type" value="Genomic_DNA"/>
</dbReference>
<proteinExistence type="predicted"/>
<gene>
    <name evidence="1" type="ORF">SAMN04487928_11936</name>
</gene>
<dbReference type="AlphaFoldDB" id="A0A1I5VVI0"/>
<organism evidence="1 2">
    <name type="scientific">Butyrivibrio proteoclasticus</name>
    <dbReference type="NCBI Taxonomy" id="43305"/>
    <lineage>
        <taxon>Bacteria</taxon>
        <taxon>Bacillati</taxon>
        <taxon>Bacillota</taxon>
        <taxon>Clostridia</taxon>
        <taxon>Lachnospirales</taxon>
        <taxon>Lachnospiraceae</taxon>
        <taxon>Butyrivibrio</taxon>
    </lineage>
</organism>
<evidence type="ECO:0008006" key="3">
    <source>
        <dbReference type="Google" id="ProtNLM"/>
    </source>
</evidence>
<dbReference type="SUPFAM" id="SSF53448">
    <property type="entry name" value="Nucleotide-diphospho-sugar transferases"/>
    <property type="match status" value="1"/>
</dbReference>
<sequence length="300" mass="35453">MICFLQMLDYFLYKLCRKYFKYSYDRYSACLLKFVKIWIGITRNISWGKKGNNPLKKRLIVSMTTIPERIDTVHWSIESLLRQRIKPDKIIIYISEKEFDGVRIPDEIKEREEVEIKYVDNLLSHKKYYYTMRDYPEDFTITVDDDIIYSEQLIGNLLDAYQKNVNSIICSRSNIIRRFNGIPVKYARWKGFEEYGINFQPHPSNVFFTTGGGTLIPNWLMPRETLNIDSFMNICPTADDVWLNYMARLGGVKIVNTCSYDCHCLFEINNDGKNLSDINIYDGVNDKCIKEMARVYRINL</sequence>
<dbReference type="InterPro" id="IPR029044">
    <property type="entry name" value="Nucleotide-diphossugar_trans"/>
</dbReference>
<dbReference type="Proteomes" id="UP000182624">
    <property type="component" value="Unassembled WGS sequence"/>
</dbReference>
<evidence type="ECO:0000313" key="2">
    <source>
        <dbReference type="Proteomes" id="UP000182624"/>
    </source>
</evidence>
<keyword evidence="2" id="KW-1185">Reference proteome</keyword>
<evidence type="ECO:0000313" key="1">
    <source>
        <dbReference type="EMBL" id="SFQ11413.1"/>
    </source>
</evidence>
<protein>
    <recommendedName>
        <fullName evidence="3">Glycosyl transferase GT2 family</fullName>
    </recommendedName>
</protein>
<accession>A0A1I5VVI0</accession>
<reference evidence="2" key="1">
    <citation type="submission" date="2016-10" db="EMBL/GenBank/DDBJ databases">
        <authorList>
            <person name="Varghese N."/>
            <person name="Submissions S."/>
        </authorList>
    </citation>
    <scope>NUCLEOTIDE SEQUENCE [LARGE SCALE GENOMIC DNA]</scope>
    <source>
        <strain evidence="2">P18</strain>
    </source>
</reference>